<name>A0A1F6NWE0_9BACT</name>
<proteinExistence type="predicted"/>
<evidence type="ECO:0000313" key="3">
    <source>
        <dbReference type="Proteomes" id="UP000177907"/>
    </source>
</evidence>
<evidence type="ECO:0000256" key="1">
    <source>
        <dbReference type="SAM" id="MobiDB-lite"/>
    </source>
</evidence>
<sequence>MPVDTKDDKNKKELSPKEQAEVEAGWQSAAAKVVRESGAETELVSLLLEPNSPDSPAESTVESTGSEPITPEVTKSAEEREQMSTEEVVKLLGDIAEFRLRKFVNIDNIKEYVDNIKYSDVKVPHKVKVEAMARVSDYLSHLAKSRADSCARTEVAHMLIILQAVDSSMVEGEMEKLYRTFALNGDRATARVCKDITGIEEPEYTEEEEEKSGSWSVVEPIVDGGDLCICEWNKECDAYVMVIPKSRYQNLSHMFVLSDRREDAERVFAFAKSKFEEIDLEQFKTLDDENLDPKIRYELKHKKDELIKHQSTIVYKETLKYARETVLGSPEASEYHMSRLDPEKDNATAVRLLNDIDNIQGDDNLTVADAKIEHIKSILDANKHMPDTQRDQLIALTDFLRESRDIEEKRAKELQATSLPARKTGINNSYDRQTKSAYNSFLKKVGDSKKNFREWRDKMIQQGLLRAELVSTSIYKSPLRGLVDSSDWEFMVRPVPGKNEQLKDAAYQLAIEKQNNKLYLLSESDRKLRGEDWDKAVVKKRAEVLADIKKEIKRAIKFGEGKVQWPFNTLFRGRFIGENELSGSRMERSQNKEFLKDLFLDPDFISSICERGQNTVVLRELVKMLKEAYPEEGDALAAATFDKFLTAREQADIEIGRSKGEAPEDGEYKLATTRFRVFGRRMQEFGIDVKFDQLTSVDDEIIRKIEPVMILMDDDDELRRQYLELIKKHLGEQGVADMVKNVFFLSLIEDPQKKHALQSTAEFYHNFDTTSSILRFFNQSGVLDLAQARALVAEIEKMVTERAENGARSGYDTERELKDVRLAINSVFAGEIDASLTFLAQLGLDPAKVSAEQLDVIKAAVAGAMKK</sequence>
<dbReference type="AlphaFoldDB" id="A0A1F6NWE0"/>
<dbReference type="Proteomes" id="UP000177907">
    <property type="component" value="Unassembled WGS sequence"/>
</dbReference>
<accession>A0A1F6NWE0</accession>
<feature type="compositionally biased region" description="Basic and acidic residues" evidence="1">
    <location>
        <begin position="1"/>
        <end position="20"/>
    </location>
</feature>
<feature type="region of interest" description="Disordered" evidence="1">
    <location>
        <begin position="1"/>
        <end position="25"/>
    </location>
</feature>
<gene>
    <name evidence="2" type="ORF">A3J93_01940</name>
</gene>
<dbReference type="EMBL" id="MFQZ01000004">
    <property type="protein sequence ID" value="OGH88262.1"/>
    <property type="molecule type" value="Genomic_DNA"/>
</dbReference>
<feature type="compositionally biased region" description="Polar residues" evidence="1">
    <location>
        <begin position="52"/>
        <end position="67"/>
    </location>
</feature>
<organism evidence="2 3">
    <name type="scientific">Candidatus Magasanikbacteria bacterium RIFOXYC2_FULL_42_28</name>
    <dbReference type="NCBI Taxonomy" id="1798704"/>
    <lineage>
        <taxon>Bacteria</taxon>
        <taxon>Candidatus Magasanikiibacteriota</taxon>
    </lineage>
</organism>
<reference evidence="2 3" key="1">
    <citation type="journal article" date="2016" name="Nat. Commun.">
        <title>Thousands of microbial genomes shed light on interconnected biogeochemical processes in an aquifer system.</title>
        <authorList>
            <person name="Anantharaman K."/>
            <person name="Brown C.T."/>
            <person name="Hug L.A."/>
            <person name="Sharon I."/>
            <person name="Castelle C.J."/>
            <person name="Probst A.J."/>
            <person name="Thomas B.C."/>
            <person name="Singh A."/>
            <person name="Wilkins M.J."/>
            <person name="Karaoz U."/>
            <person name="Brodie E.L."/>
            <person name="Williams K.H."/>
            <person name="Hubbard S.S."/>
            <person name="Banfield J.F."/>
        </authorList>
    </citation>
    <scope>NUCLEOTIDE SEQUENCE [LARGE SCALE GENOMIC DNA]</scope>
</reference>
<evidence type="ECO:0000313" key="2">
    <source>
        <dbReference type="EMBL" id="OGH88262.1"/>
    </source>
</evidence>
<feature type="region of interest" description="Disordered" evidence="1">
    <location>
        <begin position="46"/>
        <end position="82"/>
    </location>
</feature>
<dbReference type="STRING" id="1798704.A3J93_01940"/>
<protein>
    <submittedName>
        <fullName evidence="2">Uncharacterized protein</fullName>
    </submittedName>
</protein>
<comment type="caution">
    <text evidence="2">The sequence shown here is derived from an EMBL/GenBank/DDBJ whole genome shotgun (WGS) entry which is preliminary data.</text>
</comment>